<organism evidence="1 2">
    <name type="scientific">Halogranum tailed virus 1</name>
    <dbReference type="NCBI Taxonomy" id="1273749"/>
    <lineage>
        <taxon>Viruses</taxon>
        <taxon>Duplodnaviria</taxon>
        <taxon>Heunggongvirae</taxon>
        <taxon>Uroviricota</taxon>
        <taxon>Caudoviricetes</taxon>
        <taxon>Thumleimavirales</taxon>
        <taxon>Halomagnusviridae</taxon>
        <taxon>Hagravirus</taxon>
        <taxon>Hagravirus capitaneum</taxon>
        <taxon>Hagravirus HGTV1</taxon>
    </lineage>
</organism>
<dbReference type="RefSeq" id="YP_008059478.1">
    <property type="nucleotide sequence ID" value="NC_021328.1"/>
</dbReference>
<name>R4T9J6_9CAUD</name>
<sequence>MAESQTADERTRVGFDADTDLWATHALECQECNTVFPVAYGGKAIALREYGGVAELCPTCDTYTPCEEA</sequence>
<reference evidence="1 2" key="1">
    <citation type="submission" date="2012-12" db="EMBL/GenBank/DDBJ databases">
        <authorList>
            <person name="Sencilo A."/>
            <person name="Jacobs-Sera D."/>
            <person name="Russell D.A."/>
            <person name="Ko C."/>
            <person name="Atanasova N."/>
            <person name="Osterlund E."/>
            <person name="Oksanen H.M."/>
            <person name="Bamford D.H."/>
            <person name="Hatfull G.F."/>
            <person name="Roine E."/>
            <person name="Hendrix R.W."/>
        </authorList>
    </citation>
    <scope>NUCLEOTIDE SEQUENCE [LARGE SCALE GENOMIC DNA]</scope>
</reference>
<dbReference type="KEGG" id="vg:16194098"/>
<evidence type="ECO:0000313" key="2">
    <source>
        <dbReference type="Proteomes" id="UP000202786"/>
    </source>
</evidence>
<dbReference type="EMBL" id="KC292026">
    <property type="protein sequence ID" value="AGM11600.1"/>
    <property type="molecule type" value="Genomic_DNA"/>
</dbReference>
<dbReference type="Proteomes" id="UP000202786">
    <property type="component" value="Segment"/>
</dbReference>
<dbReference type="GeneID" id="16194098"/>
<gene>
    <name evidence="1" type="primary">303</name>
    <name evidence="1" type="ORF">HGTV1_303</name>
</gene>
<keyword evidence="2" id="KW-1185">Reference proteome</keyword>
<accession>R4T9J6</accession>
<proteinExistence type="predicted"/>
<evidence type="ECO:0000313" key="1">
    <source>
        <dbReference type="EMBL" id="AGM11600.1"/>
    </source>
</evidence>
<protein>
    <submittedName>
        <fullName evidence="1">Uncharacterized protein</fullName>
    </submittedName>
</protein>